<dbReference type="Proteomes" id="UP000244162">
    <property type="component" value="Unassembled WGS sequence"/>
</dbReference>
<dbReference type="AlphaFoldDB" id="A0A2T5G0P7"/>
<dbReference type="SUPFAM" id="SSF46785">
    <property type="entry name" value="Winged helix' DNA-binding domain"/>
    <property type="match status" value="1"/>
</dbReference>
<evidence type="ECO:0000256" key="2">
    <source>
        <dbReference type="ARBA" id="ARBA00023015"/>
    </source>
</evidence>
<comment type="similarity">
    <text evidence="1">Belongs to the LysR transcriptional regulatory family.</text>
</comment>
<dbReference type="GO" id="GO:0006351">
    <property type="term" value="P:DNA-templated transcription"/>
    <property type="evidence" value="ECO:0007669"/>
    <property type="project" value="TreeGrafter"/>
</dbReference>
<dbReference type="RefSeq" id="WP_107965951.1">
    <property type="nucleotide sequence ID" value="NZ_NWBU01000004.1"/>
</dbReference>
<dbReference type="InterPro" id="IPR058163">
    <property type="entry name" value="LysR-type_TF_proteobact-type"/>
</dbReference>
<dbReference type="OrthoDB" id="9786526at2"/>
<comment type="caution">
    <text evidence="6">The sequence shown here is derived from an EMBL/GenBank/DDBJ whole genome shotgun (WGS) entry which is preliminary data.</text>
</comment>
<keyword evidence="4" id="KW-0804">Transcription</keyword>
<feature type="domain" description="HTH lysR-type" evidence="5">
    <location>
        <begin position="3"/>
        <end position="60"/>
    </location>
</feature>
<evidence type="ECO:0000259" key="5">
    <source>
        <dbReference type="PROSITE" id="PS50931"/>
    </source>
</evidence>
<dbReference type="PROSITE" id="PS50931">
    <property type="entry name" value="HTH_LYSR"/>
    <property type="match status" value="1"/>
</dbReference>
<dbReference type="Pfam" id="PF00126">
    <property type="entry name" value="HTH_1"/>
    <property type="match status" value="1"/>
</dbReference>
<dbReference type="SUPFAM" id="SSF53850">
    <property type="entry name" value="Periplasmic binding protein-like II"/>
    <property type="match status" value="1"/>
</dbReference>
<dbReference type="Pfam" id="PF03466">
    <property type="entry name" value="LysR_substrate"/>
    <property type="match status" value="1"/>
</dbReference>
<evidence type="ECO:0000313" key="6">
    <source>
        <dbReference type="EMBL" id="PTQ12714.1"/>
    </source>
</evidence>
<dbReference type="PANTHER" id="PTHR30537">
    <property type="entry name" value="HTH-TYPE TRANSCRIPTIONAL REGULATOR"/>
    <property type="match status" value="1"/>
</dbReference>
<dbReference type="InterPro" id="IPR036388">
    <property type="entry name" value="WH-like_DNA-bd_sf"/>
</dbReference>
<name>A0A2T5G0P7_9SPHN</name>
<dbReference type="FunFam" id="1.10.10.10:FF:000001">
    <property type="entry name" value="LysR family transcriptional regulator"/>
    <property type="match status" value="1"/>
</dbReference>
<accession>A0A2T5G0P7</accession>
<protein>
    <submittedName>
        <fullName evidence="6">LysR family transcriptional regulator</fullName>
    </submittedName>
</protein>
<keyword evidence="3" id="KW-0238">DNA-binding</keyword>
<proteinExistence type="inferred from homology"/>
<sequence length="315" mass="34116">MVDRLSGISIFVQAAEAGSFARAADRIGLSRSAVGKAIARLEERLGTRLFHRTTRGQSLTDDGQAFHERCLRVLAELEAAEAVLDDGGRSPSGMLRVSAPVLLGRRCVAPILLDLVRRHPQLELDLGFSDQLVDLVEERVDLAVRVGPLPDRAGLMARMLGTFRMVVCAAPAYLAERGAPLTPADLADHDCLPYAYRGGRVEPWRLTGPDGRLEEIQPRSRIRLNDLDAIAEAAMAGAGLACLPCWLVADRVRAGDLAILFGKYRATGSEVHAVWPQARHLPSRVRATIDELSTHMPALMVEPGKARGRAEMAGA</sequence>
<dbReference type="GO" id="GO:0003700">
    <property type="term" value="F:DNA-binding transcription factor activity"/>
    <property type="evidence" value="ECO:0007669"/>
    <property type="project" value="InterPro"/>
</dbReference>
<dbReference type="GO" id="GO:0043565">
    <property type="term" value="F:sequence-specific DNA binding"/>
    <property type="evidence" value="ECO:0007669"/>
    <property type="project" value="TreeGrafter"/>
</dbReference>
<dbReference type="PRINTS" id="PR00039">
    <property type="entry name" value="HTHLYSR"/>
</dbReference>
<dbReference type="Gene3D" id="1.10.10.10">
    <property type="entry name" value="Winged helix-like DNA-binding domain superfamily/Winged helix DNA-binding domain"/>
    <property type="match status" value="1"/>
</dbReference>
<evidence type="ECO:0000256" key="3">
    <source>
        <dbReference type="ARBA" id="ARBA00023125"/>
    </source>
</evidence>
<evidence type="ECO:0000313" key="7">
    <source>
        <dbReference type="Proteomes" id="UP000244162"/>
    </source>
</evidence>
<evidence type="ECO:0000256" key="4">
    <source>
        <dbReference type="ARBA" id="ARBA00023163"/>
    </source>
</evidence>
<dbReference type="EMBL" id="NWBU01000004">
    <property type="protein sequence ID" value="PTQ12714.1"/>
    <property type="molecule type" value="Genomic_DNA"/>
</dbReference>
<organism evidence="6 7">
    <name type="scientific">Sphingomonas oleivorans</name>
    <dbReference type="NCBI Taxonomy" id="1735121"/>
    <lineage>
        <taxon>Bacteria</taxon>
        <taxon>Pseudomonadati</taxon>
        <taxon>Pseudomonadota</taxon>
        <taxon>Alphaproteobacteria</taxon>
        <taxon>Sphingomonadales</taxon>
        <taxon>Sphingomonadaceae</taxon>
        <taxon>Sphingomonas</taxon>
    </lineage>
</organism>
<dbReference type="InterPro" id="IPR036390">
    <property type="entry name" value="WH_DNA-bd_sf"/>
</dbReference>
<dbReference type="InterPro" id="IPR000847">
    <property type="entry name" value="LysR_HTH_N"/>
</dbReference>
<reference evidence="6 7" key="1">
    <citation type="submission" date="2017-09" db="EMBL/GenBank/DDBJ databases">
        <title>Sphingomonas panjinensis sp.nov., isolated from oil-contaminated soil.</title>
        <authorList>
            <person name="Wang L."/>
            <person name="Chen L."/>
        </authorList>
    </citation>
    <scope>NUCLEOTIDE SEQUENCE [LARGE SCALE GENOMIC DNA]</scope>
    <source>
        <strain evidence="6 7">FW-11</strain>
    </source>
</reference>
<gene>
    <name evidence="6" type="ORF">CLG96_00690</name>
</gene>
<dbReference type="InterPro" id="IPR005119">
    <property type="entry name" value="LysR_subst-bd"/>
</dbReference>
<dbReference type="CDD" id="cd08475">
    <property type="entry name" value="PBP2_CrgA_like_6"/>
    <property type="match status" value="1"/>
</dbReference>
<keyword evidence="2" id="KW-0805">Transcription regulation</keyword>
<dbReference type="Gene3D" id="3.40.190.290">
    <property type="match status" value="1"/>
</dbReference>
<keyword evidence="7" id="KW-1185">Reference proteome</keyword>
<evidence type="ECO:0000256" key="1">
    <source>
        <dbReference type="ARBA" id="ARBA00009437"/>
    </source>
</evidence>
<dbReference type="PANTHER" id="PTHR30537:SF5">
    <property type="entry name" value="HTH-TYPE TRANSCRIPTIONAL ACTIVATOR TTDR-RELATED"/>
    <property type="match status" value="1"/>
</dbReference>